<feature type="region of interest" description="Disordered" evidence="2">
    <location>
        <begin position="62"/>
        <end position="91"/>
    </location>
</feature>
<dbReference type="GO" id="GO:0016491">
    <property type="term" value="F:oxidoreductase activity"/>
    <property type="evidence" value="ECO:0007669"/>
    <property type="project" value="UniProtKB-KW"/>
</dbReference>
<organism evidence="4 5">
    <name type="scientific">Cudoniella acicularis</name>
    <dbReference type="NCBI Taxonomy" id="354080"/>
    <lineage>
        <taxon>Eukaryota</taxon>
        <taxon>Fungi</taxon>
        <taxon>Dikarya</taxon>
        <taxon>Ascomycota</taxon>
        <taxon>Pezizomycotina</taxon>
        <taxon>Leotiomycetes</taxon>
        <taxon>Helotiales</taxon>
        <taxon>Tricladiaceae</taxon>
        <taxon>Cudoniella</taxon>
    </lineage>
</organism>
<evidence type="ECO:0000256" key="1">
    <source>
        <dbReference type="ARBA" id="ARBA00023002"/>
    </source>
</evidence>
<dbReference type="SUPFAM" id="SSF51197">
    <property type="entry name" value="Clavaminate synthase-like"/>
    <property type="match status" value="1"/>
</dbReference>
<dbReference type="Pfam" id="PF05141">
    <property type="entry name" value="DIT1_PvcA"/>
    <property type="match status" value="1"/>
</dbReference>
<dbReference type="Proteomes" id="UP000566819">
    <property type="component" value="Unassembled WGS sequence"/>
</dbReference>
<sequence>MSTSVYPSLSALNFETPKVNPGASPLGYLSDAGKIDALIARVQALEDWTFEAWTQALSHPKLSSGRNAKDVAVQDQKTSTSSTETLVAPVSKPANPEHLAVGSKILDIIESYGISEKSNQSEPCKARATFLPTILERINNGVPIQMILPAFPFKSPNRKGKVLGALPDLGEEIALACLQGLCDSIRQVYQHGGEITIASDGLVYNDLLRVSDDDVWSYGEALRQMAREKKHANIKFMRLSDLLDGDISHHNPIALIHSAHFKNSEHDRATYLTHASCQRRELVARFTPFGFDAKKAIKDNKDTCLTYRGYLRFLKKDLQNMEELKLGQDGSPLSANKHAKVIEAIAQAMISRGAAFAAAIQKTHGDYVRLSIHPTTAVTKFPVQLIAQKSGNFGQTPWHSSIAVGLDGSFTTGHSEDFHSTHDLIYRDGRPYYFREKSELYNWGDLKVEFEHLYPCGLVIRPTNGHPSVRDVPMKKIQQLSIDMSPIVLRGFSETLDEALYTEKAHEAGKILPWTFGIIQKVKDAGVNTKMGNNVTSNEGMPMHFDGMFKFEEKTDPTTGEITNVQAPPGYQFFTALATAPEGTGYTLFASARLFFQYLRAPYNLERFEKIKWNMDNDGFWDAKLKDLPLIVRHPVTNEPCIRWHEPWDETKTKFSTCKVTLSNDDQEIVDVITELLYDYRVCLRFSWNVGDWVVSDNTSMLHTRTGYTSNCARELWRIHFD</sequence>
<reference evidence="4 5" key="1">
    <citation type="submission" date="2020-03" db="EMBL/GenBank/DDBJ databases">
        <title>Draft Genome Sequence of Cudoniella acicularis.</title>
        <authorList>
            <person name="Buettner E."/>
            <person name="Kellner H."/>
        </authorList>
    </citation>
    <scope>NUCLEOTIDE SEQUENCE [LARGE SCALE GENOMIC DNA]</scope>
    <source>
        <strain evidence="4 5">DSM 108380</strain>
    </source>
</reference>
<dbReference type="PANTHER" id="PTHR37285:SF6">
    <property type="entry name" value="BIOSYNTHESIS PROTEIN, PUTATIVE (AFU_ORTHOLOGUE AFUA_5G02660)-RELATED"/>
    <property type="match status" value="1"/>
</dbReference>
<dbReference type="Pfam" id="PF02668">
    <property type="entry name" value="TauD"/>
    <property type="match status" value="1"/>
</dbReference>
<protein>
    <recommendedName>
        <fullName evidence="3">TauD/TfdA-like domain-containing protein</fullName>
    </recommendedName>
</protein>
<evidence type="ECO:0000313" key="5">
    <source>
        <dbReference type="Proteomes" id="UP000566819"/>
    </source>
</evidence>
<dbReference type="OrthoDB" id="429813at2759"/>
<feature type="compositionally biased region" description="Polar residues" evidence="2">
    <location>
        <begin position="75"/>
        <end position="85"/>
    </location>
</feature>
<gene>
    <name evidence="4" type="ORF">G7Y89_g2448</name>
</gene>
<name>A0A8H4RU47_9HELO</name>
<dbReference type="Gene3D" id="3.60.130.10">
    <property type="entry name" value="Clavaminate synthase-like"/>
    <property type="match status" value="1"/>
</dbReference>
<dbReference type="InterPro" id="IPR003819">
    <property type="entry name" value="TauD/TfdA-like"/>
</dbReference>
<dbReference type="AlphaFoldDB" id="A0A8H4RU47"/>
<accession>A0A8H4RU47</accession>
<dbReference type="EMBL" id="JAAMPI010000107">
    <property type="protein sequence ID" value="KAF4635648.1"/>
    <property type="molecule type" value="Genomic_DNA"/>
</dbReference>
<feature type="domain" description="TauD/TfdA-like" evidence="3">
    <location>
        <begin position="547"/>
        <end position="719"/>
    </location>
</feature>
<dbReference type="InterPro" id="IPR007817">
    <property type="entry name" value="Isocyanide_synthase_DIT1"/>
</dbReference>
<evidence type="ECO:0000313" key="4">
    <source>
        <dbReference type="EMBL" id="KAF4635648.1"/>
    </source>
</evidence>
<dbReference type="InterPro" id="IPR042098">
    <property type="entry name" value="TauD-like_sf"/>
</dbReference>
<proteinExistence type="predicted"/>
<keyword evidence="5" id="KW-1185">Reference proteome</keyword>
<evidence type="ECO:0000259" key="3">
    <source>
        <dbReference type="Pfam" id="PF02668"/>
    </source>
</evidence>
<comment type="caution">
    <text evidence="4">The sequence shown here is derived from an EMBL/GenBank/DDBJ whole genome shotgun (WGS) entry which is preliminary data.</text>
</comment>
<keyword evidence="1" id="KW-0560">Oxidoreductase</keyword>
<evidence type="ECO:0000256" key="2">
    <source>
        <dbReference type="SAM" id="MobiDB-lite"/>
    </source>
</evidence>
<dbReference type="PANTHER" id="PTHR37285">
    <property type="entry name" value="SPORE WALL MATURATION PROTEIN DIT1"/>
    <property type="match status" value="1"/>
</dbReference>